<evidence type="ECO:0000313" key="2">
    <source>
        <dbReference type="EMBL" id="JAD62601.1"/>
    </source>
</evidence>
<dbReference type="EMBL" id="GBRH01235294">
    <property type="protein sequence ID" value="JAD62601.1"/>
    <property type="molecule type" value="Transcribed_RNA"/>
</dbReference>
<proteinExistence type="predicted"/>
<sequence>MSFYGKARPINWWVLVCMCGMLEAWGQLVISPKPFGMWWRHGNGWLEARNHMDAIRVLPLRAHTY</sequence>
<keyword evidence="1" id="KW-0472">Membrane</keyword>
<feature type="transmembrane region" description="Helical" evidence="1">
    <location>
        <begin position="12"/>
        <end position="30"/>
    </location>
</feature>
<keyword evidence="1" id="KW-0812">Transmembrane</keyword>
<accession>A0A0A9BH20</accession>
<reference evidence="2" key="2">
    <citation type="journal article" date="2015" name="Data Brief">
        <title>Shoot transcriptome of the giant reed, Arundo donax.</title>
        <authorList>
            <person name="Barrero R.A."/>
            <person name="Guerrero F.D."/>
            <person name="Moolhuijzen P."/>
            <person name="Goolsby J.A."/>
            <person name="Tidwell J."/>
            <person name="Bellgard S.E."/>
            <person name="Bellgard M.I."/>
        </authorList>
    </citation>
    <scope>NUCLEOTIDE SEQUENCE</scope>
    <source>
        <tissue evidence="2">Shoot tissue taken approximately 20 cm above the soil surface</tissue>
    </source>
</reference>
<name>A0A0A9BH20_ARUDO</name>
<organism evidence="2">
    <name type="scientific">Arundo donax</name>
    <name type="common">Giant reed</name>
    <name type="synonym">Donax arundinaceus</name>
    <dbReference type="NCBI Taxonomy" id="35708"/>
    <lineage>
        <taxon>Eukaryota</taxon>
        <taxon>Viridiplantae</taxon>
        <taxon>Streptophyta</taxon>
        <taxon>Embryophyta</taxon>
        <taxon>Tracheophyta</taxon>
        <taxon>Spermatophyta</taxon>
        <taxon>Magnoliopsida</taxon>
        <taxon>Liliopsida</taxon>
        <taxon>Poales</taxon>
        <taxon>Poaceae</taxon>
        <taxon>PACMAD clade</taxon>
        <taxon>Arundinoideae</taxon>
        <taxon>Arundineae</taxon>
        <taxon>Arundo</taxon>
    </lineage>
</organism>
<keyword evidence="1" id="KW-1133">Transmembrane helix</keyword>
<dbReference type="AlphaFoldDB" id="A0A0A9BH20"/>
<evidence type="ECO:0000256" key="1">
    <source>
        <dbReference type="SAM" id="Phobius"/>
    </source>
</evidence>
<reference evidence="2" key="1">
    <citation type="submission" date="2014-09" db="EMBL/GenBank/DDBJ databases">
        <authorList>
            <person name="Magalhaes I.L.F."/>
            <person name="Oliveira U."/>
            <person name="Santos F.R."/>
            <person name="Vidigal T.H.D.A."/>
            <person name="Brescovit A.D."/>
            <person name="Santos A.J."/>
        </authorList>
    </citation>
    <scope>NUCLEOTIDE SEQUENCE</scope>
    <source>
        <tissue evidence="2">Shoot tissue taken approximately 20 cm above the soil surface</tissue>
    </source>
</reference>
<protein>
    <submittedName>
        <fullName evidence="2">Uncharacterized protein</fullName>
    </submittedName>
</protein>